<reference evidence="1 2" key="1">
    <citation type="submission" date="2014-10" db="EMBL/GenBank/DDBJ databases">
        <title>Draft genome of the hookworm Ancylostoma caninum.</title>
        <authorList>
            <person name="Mitreva M."/>
        </authorList>
    </citation>
    <scope>NUCLEOTIDE SEQUENCE [LARGE SCALE GENOMIC DNA]</scope>
    <source>
        <strain evidence="1 2">Baltimore</strain>
    </source>
</reference>
<evidence type="ECO:0000313" key="2">
    <source>
        <dbReference type="Proteomes" id="UP000252519"/>
    </source>
</evidence>
<comment type="caution">
    <text evidence="1">The sequence shown here is derived from an EMBL/GenBank/DDBJ whole genome shotgun (WGS) entry which is preliminary data.</text>
</comment>
<protein>
    <submittedName>
        <fullName evidence="1">Uncharacterized protein</fullName>
    </submittedName>
</protein>
<dbReference type="Proteomes" id="UP000252519">
    <property type="component" value="Unassembled WGS sequence"/>
</dbReference>
<sequence length="316" mass="36044">MHGWMNIVKFSCTPLKRDILVGIAIARVRFRLKEVYLWRQNTYVENFTLKTIFSRKNSKFTSSVQSSFTTNRYWTTTARSIITRDVQKIADLFVLRFSKLVSNQAEEELRTLNSRPKGSRKRSESLLQLSSEAYDAIEKTFPINLEYTTTSRSRASTFTSLSIPVKSRVMVVQASKRHSVLLNLSKELTGAATETLDNCAEPSCSTDTKPNGNWKVRNNEYHCTVKNAVIKRLENEQDLIVYQISRPSFKFDTLKRRTAHGVAEVKQEMTDETTELWTSLIRQQSSLALEMHHKTTIFSNSKVGALPCKGGSLPSL</sequence>
<organism evidence="1 2">
    <name type="scientific">Ancylostoma caninum</name>
    <name type="common">Dog hookworm</name>
    <dbReference type="NCBI Taxonomy" id="29170"/>
    <lineage>
        <taxon>Eukaryota</taxon>
        <taxon>Metazoa</taxon>
        <taxon>Ecdysozoa</taxon>
        <taxon>Nematoda</taxon>
        <taxon>Chromadorea</taxon>
        <taxon>Rhabditida</taxon>
        <taxon>Rhabditina</taxon>
        <taxon>Rhabditomorpha</taxon>
        <taxon>Strongyloidea</taxon>
        <taxon>Ancylostomatidae</taxon>
        <taxon>Ancylostomatinae</taxon>
        <taxon>Ancylostoma</taxon>
    </lineage>
</organism>
<proteinExistence type="predicted"/>
<dbReference type="EMBL" id="JOJR01000088">
    <property type="protein sequence ID" value="RCN46022.1"/>
    <property type="molecule type" value="Genomic_DNA"/>
</dbReference>
<evidence type="ECO:0000313" key="1">
    <source>
        <dbReference type="EMBL" id="RCN46022.1"/>
    </source>
</evidence>
<dbReference type="AlphaFoldDB" id="A0A368GNT6"/>
<dbReference type="OrthoDB" id="5827120at2759"/>
<accession>A0A368GNT6</accession>
<name>A0A368GNT6_ANCCA</name>
<dbReference type="STRING" id="29170.A0A368GNT6"/>
<gene>
    <name evidence="1" type="ORF">ANCCAN_07969</name>
</gene>
<keyword evidence="2" id="KW-1185">Reference proteome</keyword>